<evidence type="ECO:0000256" key="1">
    <source>
        <dbReference type="SAM" id="SignalP"/>
    </source>
</evidence>
<name>A0A673KGI9_9TELE</name>
<feature type="chain" id="PRO_5025457583" description="Secreted protein" evidence="1">
    <location>
        <begin position="27"/>
        <end position="144"/>
    </location>
</feature>
<feature type="signal peptide" evidence="1">
    <location>
        <begin position="1"/>
        <end position="26"/>
    </location>
</feature>
<reference evidence="2" key="1">
    <citation type="submission" date="2025-08" db="UniProtKB">
        <authorList>
            <consortium name="Ensembl"/>
        </authorList>
    </citation>
    <scope>IDENTIFICATION</scope>
</reference>
<dbReference type="Proteomes" id="UP000472270">
    <property type="component" value="Unassembled WGS sequence"/>
</dbReference>
<sequence length="144" mass="16274">MFSHLRLCSDTCSFTWLVCCVCVVKSKRVQLSRELDALCIHCLFLVRDKHELNLFGTSVETVVVKFKEAKTRSAAFKFFIPRRSRLRTLPPTVRPAGPHCHTALMVEPIIAPLRSGLGYTAFPEVSRICVSVETPLLCFCSEEQ</sequence>
<evidence type="ECO:0008006" key="4">
    <source>
        <dbReference type="Google" id="ProtNLM"/>
    </source>
</evidence>
<dbReference type="AlphaFoldDB" id="A0A673KGI9"/>
<evidence type="ECO:0000313" key="3">
    <source>
        <dbReference type="Proteomes" id="UP000472270"/>
    </source>
</evidence>
<keyword evidence="1" id="KW-0732">Signal</keyword>
<reference evidence="2" key="2">
    <citation type="submission" date="2025-09" db="UniProtKB">
        <authorList>
            <consortium name="Ensembl"/>
        </authorList>
    </citation>
    <scope>IDENTIFICATION</scope>
</reference>
<keyword evidence="3" id="KW-1185">Reference proteome</keyword>
<protein>
    <recommendedName>
        <fullName evidence="4">Secreted protein</fullName>
    </recommendedName>
</protein>
<dbReference type="Ensembl" id="ENSSRHT00000064071.1">
    <property type="protein sequence ID" value="ENSSRHP00000062347.1"/>
    <property type="gene ID" value="ENSSRHG00000031066.1"/>
</dbReference>
<evidence type="ECO:0000313" key="2">
    <source>
        <dbReference type="Ensembl" id="ENSSRHP00000062347.1"/>
    </source>
</evidence>
<accession>A0A673KGI9</accession>
<proteinExistence type="predicted"/>
<organism evidence="2 3">
    <name type="scientific">Sinocyclocheilus rhinocerous</name>
    <dbReference type="NCBI Taxonomy" id="307959"/>
    <lineage>
        <taxon>Eukaryota</taxon>
        <taxon>Metazoa</taxon>
        <taxon>Chordata</taxon>
        <taxon>Craniata</taxon>
        <taxon>Vertebrata</taxon>
        <taxon>Euteleostomi</taxon>
        <taxon>Actinopterygii</taxon>
        <taxon>Neopterygii</taxon>
        <taxon>Teleostei</taxon>
        <taxon>Ostariophysi</taxon>
        <taxon>Cypriniformes</taxon>
        <taxon>Cyprinidae</taxon>
        <taxon>Cyprininae</taxon>
        <taxon>Sinocyclocheilus</taxon>
    </lineage>
</organism>